<evidence type="ECO:0000259" key="2">
    <source>
        <dbReference type="SMART" id="SM00563"/>
    </source>
</evidence>
<keyword evidence="1" id="KW-0812">Transmembrane</keyword>
<accession>A0A9Q9C5Q8</accession>
<keyword evidence="3" id="KW-0808">Transferase</keyword>
<dbReference type="Proteomes" id="UP001217963">
    <property type="component" value="Chromosome IV"/>
</dbReference>
<evidence type="ECO:0000313" key="5">
    <source>
        <dbReference type="Proteomes" id="UP001059546"/>
    </source>
</evidence>
<dbReference type="InterPro" id="IPR002123">
    <property type="entry name" value="Plipid/glycerol_acylTrfase"/>
</dbReference>
<feature type="transmembrane region" description="Helical" evidence="1">
    <location>
        <begin position="113"/>
        <end position="132"/>
    </location>
</feature>
<dbReference type="AlphaFoldDB" id="A0A9Q9C5Q8"/>
<reference evidence="3" key="1">
    <citation type="submission" date="2021-05" db="EMBL/GenBank/DDBJ databases">
        <title>Encephalitozoon hellem ATCC 50604 Complete Genome.</title>
        <authorList>
            <person name="Mascarenhas dos Santos A.C."/>
            <person name="Julian A.T."/>
            <person name="Pombert J.-F."/>
        </authorList>
    </citation>
    <scope>NUCLEOTIDE SEQUENCE</scope>
    <source>
        <strain evidence="3">ATCC 50604</strain>
    </source>
</reference>
<dbReference type="PANTHER" id="PTHR10983:SF16">
    <property type="entry name" value="LYSOCARDIOLIPIN ACYLTRANSFERASE 1"/>
    <property type="match status" value="1"/>
</dbReference>
<dbReference type="GO" id="GO:0012505">
    <property type="term" value="C:endomembrane system"/>
    <property type="evidence" value="ECO:0007669"/>
    <property type="project" value="TreeGrafter"/>
</dbReference>
<feature type="transmembrane region" description="Helical" evidence="1">
    <location>
        <begin position="12"/>
        <end position="35"/>
    </location>
</feature>
<name>A0A9Q9C5Q8_ENCHE</name>
<keyword evidence="1" id="KW-1133">Transmembrane helix</keyword>
<dbReference type="PANTHER" id="PTHR10983">
    <property type="entry name" value="1-ACYLGLYCEROL-3-PHOSPHATE ACYLTRANSFERASE-RELATED"/>
    <property type="match status" value="1"/>
</dbReference>
<dbReference type="EMBL" id="CP119065">
    <property type="protein sequence ID" value="WEL38474.1"/>
    <property type="molecule type" value="Genomic_DNA"/>
</dbReference>
<protein>
    <submittedName>
        <fullName evidence="3">1-acyl-Sn-glycerol-3-phosphate acyltransferase</fullName>
    </submittedName>
</protein>
<reference evidence="4 6" key="2">
    <citation type="submission" date="2023-02" db="EMBL/GenBank/DDBJ databases">
        <title>Encephalitozoon hellem ATCC 50451 complete genome.</title>
        <authorList>
            <person name="Mascarenhas dos Santos A.C."/>
            <person name="Julian A.T."/>
            <person name="Pombert J.-F."/>
        </authorList>
    </citation>
    <scope>NUCLEOTIDE SEQUENCE [LARGE SCALE GENOMIC DNA]</scope>
    <source>
        <strain evidence="4 6">ATCC 50451</strain>
    </source>
</reference>
<dbReference type="Proteomes" id="UP001059546">
    <property type="component" value="Chromosome IV"/>
</dbReference>
<gene>
    <name evidence="3" type="ORF">GPU96_04g07500</name>
    <name evidence="4" type="ORF">PFJ87_04g01480</name>
</gene>
<keyword evidence="6" id="KW-1185">Reference proteome</keyword>
<dbReference type="OrthoDB" id="189226at2759"/>
<evidence type="ECO:0000313" key="3">
    <source>
        <dbReference type="EMBL" id="UTX43017.1"/>
    </source>
</evidence>
<keyword evidence="1" id="KW-0472">Membrane</keyword>
<evidence type="ECO:0000256" key="1">
    <source>
        <dbReference type="SAM" id="Phobius"/>
    </source>
</evidence>
<dbReference type="GO" id="GO:0016746">
    <property type="term" value="F:acyltransferase activity"/>
    <property type="evidence" value="ECO:0007669"/>
    <property type="project" value="UniProtKB-KW"/>
</dbReference>
<proteinExistence type="predicted"/>
<evidence type="ECO:0000313" key="6">
    <source>
        <dbReference type="Proteomes" id="UP001217963"/>
    </source>
</evidence>
<dbReference type="CDD" id="cd07990">
    <property type="entry name" value="LPLAT_LCLAT1-like"/>
    <property type="match status" value="1"/>
</dbReference>
<feature type="transmembrane region" description="Helical" evidence="1">
    <location>
        <begin position="41"/>
        <end position="61"/>
    </location>
</feature>
<evidence type="ECO:0000313" key="4">
    <source>
        <dbReference type="EMBL" id="WEL38474.1"/>
    </source>
</evidence>
<organism evidence="3 5">
    <name type="scientific">Encephalitozoon hellem</name>
    <name type="common">Microsporidian parasite</name>
    <dbReference type="NCBI Taxonomy" id="27973"/>
    <lineage>
        <taxon>Eukaryota</taxon>
        <taxon>Fungi</taxon>
        <taxon>Fungi incertae sedis</taxon>
        <taxon>Microsporidia</taxon>
        <taxon>Unikaryonidae</taxon>
        <taxon>Encephalitozoon</taxon>
    </lineage>
</organism>
<dbReference type="EMBL" id="CP075150">
    <property type="protein sequence ID" value="UTX43017.1"/>
    <property type="molecule type" value="Genomic_DNA"/>
</dbReference>
<dbReference type="Pfam" id="PF01553">
    <property type="entry name" value="Acyltransferase"/>
    <property type="match status" value="1"/>
</dbReference>
<keyword evidence="3" id="KW-0012">Acyltransferase</keyword>
<dbReference type="SMART" id="SM00563">
    <property type="entry name" value="PlsC"/>
    <property type="match status" value="1"/>
</dbReference>
<dbReference type="SUPFAM" id="SSF69593">
    <property type="entry name" value="Glycerol-3-phosphate (1)-acyltransferase"/>
    <property type="match status" value="1"/>
</dbReference>
<feature type="domain" description="Phospholipid/glycerol acyltransferase" evidence="2">
    <location>
        <begin position="78"/>
        <end position="200"/>
    </location>
</feature>
<sequence>MKKAIRILSKLVLSLGVVGIFILAIPFSLLAYPLYMLNRPLCIRLSTFFTYTLWTFTGLIFNISNSVHGSIDIGSESYFVISNHIGSVDFILVNEIARRSGMVSHVKYAIKDGLRFFPVFYQIVVYVGFLVLKRSFEKDQKSIINYLDFFKSTSIPMWFVFYPEGSRFSEKLRLKSWEYSDQRGMKRLNNVLFPRYKGFKLVCEHLKNSRIKKIVDITFSYSENKVPPLWKFLLWDTSGSFNCDIRITPIDEIDDYEEFLYRSFERKDALIAEWNDTIKQK</sequence>